<protein>
    <recommendedName>
        <fullName evidence="2">Transcription elongation factor GreA/GreB C-terminal domain-containing protein</fullName>
    </recommendedName>
</protein>
<dbReference type="EMBL" id="PDCN02000024">
    <property type="protein sequence ID" value="PIB73765.1"/>
    <property type="molecule type" value="Genomic_DNA"/>
</dbReference>
<dbReference type="InterPro" id="IPR001437">
    <property type="entry name" value="Tscrpt_elong_fac_GreA/B_C"/>
</dbReference>
<dbReference type="Pfam" id="PF01272">
    <property type="entry name" value="GreA_GreB"/>
    <property type="match status" value="1"/>
</dbReference>
<reference evidence="3 4" key="1">
    <citation type="journal article" date="2017" name="Infect. Genet. Evol.">
        <title>The new phylogeny of the genus Mycobacterium: The old and the news.</title>
        <authorList>
            <person name="Tortoli E."/>
            <person name="Fedrizzi T."/>
            <person name="Meehan C.J."/>
            <person name="Trovato A."/>
            <person name="Grottola A."/>
            <person name="Giacobazzi E."/>
            <person name="Serpini G.F."/>
            <person name="Tagliazucchi S."/>
            <person name="Fabio A."/>
            <person name="Bettua C."/>
            <person name="Bertorelli R."/>
            <person name="Frascaro F."/>
            <person name="De Sanctis V."/>
            <person name="Pecorari M."/>
            <person name="Jousson O."/>
            <person name="Segata N."/>
            <person name="Cirillo D.M."/>
        </authorList>
    </citation>
    <scope>NUCLEOTIDE SEQUENCE [LARGE SCALE GENOMIC DNA]</scope>
    <source>
        <strain evidence="3 4">CIP1034565</strain>
    </source>
</reference>
<feature type="domain" description="Transcription elongation factor GreA/GreB C-terminal" evidence="2">
    <location>
        <begin position="157"/>
        <end position="231"/>
    </location>
</feature>
<evidence type="ECO:0000313" key="3">
    <source>
        <dbReference type="EMBL" id="PIB73765.1"/>
    </source>
</evidence>
<dbReference type="GO" id="GO:0003677">
    <property type="term" value="F:DNA binding"/>
    <property type="evidence" value="ECO:0007669"/>
    <property type="project" value="InterPro"/>
</dbReference>
<comment type="caution">
    <text evidence="3">The sequence shown here is derived from an EMBL/GenBank/DDBJ whole genome shotgun (WGS) entry which is preliminary data.</text>
</comment>
<dbReference type="STRING" id="85968.GCA_900073015_03851"/>
<gene>
    <name evidence="3" type="ORF">CQY22_015400</name>
</gene>
<accession>A0A2G5P642</accession>
<organism evidence="3 4">
    <name type="scientific">Mycolicibacterium brumae</name>
    <dbReference type="NCBI Taxonomy" id="85968"/>
    <lineage>
        <taxon>Bacteria</taxon>
        <taxon>Bacillati</taxon>
        <taxon>Actinomycetota</taxon>
        <taxon>Actinomycetes</taxon>
        <taxon>Mycobacteriales</taxon>
        <taxon>Mycobacteriaceae</taxon>
        <taxon>Mycolicibacterium</taxon>
    </lineage>
</organism>
<name>A0A2G5P642_9MYCO</name>
<evidence type="ECO:0000259" key="2">
    <source>
        <dbReference type="Pfam" id="PF01272"/>
    </source>
</evidence>
<evidence type="ECO:0000256" key="1">
    <source>
        <dbReference type="SAM" id="MobiDB-lite"/>
    </source>
</evidence>
<feature type="region of interest" description="Disordered" evidence="1">
    <location>
        <begin position="109"/>
        <end position="134"/>
    </location>
</feature>
<evidence type="ECO:0000313" key="4">
    <source>
        <dbReference type="Proteomes" id="UP000230551"/>
    </source>
</evidence>
<sequence length="240" mass="25993">MNLPKRAIAATRAVLLRAAYTPGAVIYQSSLVNMLEQAGDDRPSMTALLKAVADECSSRGEPLLPALCVDGDRPCGAFIAWLRDNRQVPASEAGQVAASERRKCYQSFGNAQSWGDPNGDEPRTPAQHGGASERRFQKRLWRQFWEREELDKRIAAEGVVLCGARVTVSFGGAPEETEAVVYRLEKLPDDGPEIVTDKQPLGAAIEGARVGQVVTAKLPAGTRRIRILSVEPASARDMAP</sequence>
<proteinExistence type="predicted"/>
<dbReference type="AlphaFoldDB" id="A0A2G5P642"/>
<keyword evidence="4" id="KW-1185">Reference proteome</keyword>
<dbReference type="GO" id="GO:0032784">
    <property type="term" value="P:regulation of DNA-templated transcription elongation"/>
    <property type="evidence" value="ECO:0007669"/>
    <property type="project" value="InterPro"/>
</dbReference>
<dbReference type="InterPro" id="IPR036953">
    <property type="entry name" value="GreA/GreB_C_sf"/>
</dbReference>
<dbReference type="Gene3D" id="3.10.50.30">
    <property type="entry name" value="Transcription elongation factor, GreA/GreB, C-terminal domain"/>
    <property type="match status" value="1"/>
</dbReference>
<dbReference type="Proteomes" id="UP000230551">
    <property type="component" value="Unassembled WGS sequence"/>
</dbReference>
<dbReference type="SUPFAM" id="SSF54534">
    <property type="entry name" value="FKBP-like"/>
    <property type="match status" value="1"/>
</dbReference>